<sequence>MEISFFISFTSGRQGFVAIRFSKTQVISGLGFREIYSIPVHKSKNRA</sequence>
<organism evidence="1 2">
    <name type="scientific">Fulvivirga imtechensis AK7</name>
    <dbReference type="NCBI Taxonomy" id="1237149"/>
    <lineage>
        <taxon>Bacteria</taxon>
        <taxon>Pseudomonadati</taxon>
        <taxon>Bacteroidota</taxon>
        <taxon>Cytophagia</taxon>
        <taxon>Cytophagales</taxon>
        <taxon>Fulvivirgaceae</taxon>
        <taxon>Fulvivirga</taxon>
    </lineage>
</organism>
<proteinExistence type="predicted"/>
<gene>
    <name evidence="1" type="ORF">C900_00738</name>
</gene>
<evidence type="ECO:0000313" key="1">
    <source>
        <dbReference type="EMBL" id="ELR72777.1"/>
    </source>
</evidence>
<dbReference type="EMBL" id="AMZN01000014">
    <property type="protein sequence ID" value="ELR72777.1"/>
    <property type="molecule type" value="Genomic_DNA"/>
</dbReference>
<name>L8JZZ6_9BACT</name>
<reference evidence="1 2" key="1">
    <citation type="submission" date="2012-12" db="EMBL/GenBank/DDBJ databases">
        <title>Genome assembly of Fulvivirga imtechensis AK7.</title>
        <authorList>
            <person name="Nupur N."/>
            <person name="Khatri I."/>
            <person name="Kumar R."/>
            <person name="Subramanian S."/>
            <person name="Pinnaka A."/>
        </authorList>
    </citation>
    <scope>NUCLEOTIDE SEQUENCE [LARGE SCALE GENOMIC DNA]</scope>
    <source>
        <strain evidence="1 2">AK7</strain>
    </source>
</reference>
<dbReference type="AlphaFoldDB" id="L8JZZ6"/>
<keyword evidence="2" id="KW-1185">Reference proteome</keyword>
<protein>
    <submittedName>
        <fullName evidence="1">Uncharacterized protein</fullName>
    </submittedName>
</protein>
<comment type="caution">
    <text evidence="1">The sequence shown here is derived from an EMBL/GenBank/DDBJ whole genome shotgun (WGS) entry which is preliminary data.</text>
</comment>
<dbReference type="Proteomes" id="UP000011135">
    <property type="component" value="Unassembled WGS sequence"/>
</dbReference>
<evidence type="ECO:0000313" key="2">
    <source>
        <dbReference type="Proteomes" id="UP000011135"/>
    </source>
</evidence>
<accession>L8JZZ6</accession>